<sequence>MNRSTRFGGILGLCLCATSAHAISVYHVGNSLTWDSQPESIDSLATSQGYDHNFGHHIRCNSSLGQIVADPITTCVGPTSFGKYDSALSGHEWDAVTLQPFAAGGATLGSEADAALGLIADARSNSANADTRFYIYSAWGLRYQVFSHWNSPVVDDDDTAFGYGLGHSQLVYERVAASTDAEVFVIPVGEVMYELALAITAGDLPGYTSHTDLFRDHIHASYGLGRYAASVTTFATLYGDDLDGVYSEALGASTSAIVNEIVLDTLYADMARHGVPEPTSAAIILGSCSLLALRRNKQHHAPPCQT</sequence>
<evidence type="ECO:0000256" key="1">
    <source>
        <dbReference type="SAM" id="SignalP"/>
    </source>
</evidence>
<dbReference type="Proteomes" id="UP000541810">
    <property type="component" value="Unassembled WGS sequence"/>
</dbReference>
<evidence type="ECO:0008006" key="4">
    <source>
        <dbReference type="Google" id="ProtNLM"/>
    </source>
</evidence>
<gene>
    <name evidence="2" type="ORF">HNQ40_001035</name>
</gene>
<keyword evidence="3" id="KW-1185">Reference proteome</keyword>
<dbReference type="Gene3D" id="3.40.50.1110">
    <property type="entry name" value="SGNH hydrolase"/>
    <property type="match status" value="1"/>
</dbReference>
<protein>
    <recommendedName>
        <fullName evidence="4">PEP-CTERM protein-sorting domain-containing protein</fullName>
    </recommendedName>
</protein>
<dbReference type="InterPro" id="IPR036514">
    <property type="entry name" value="SGNH_hydro_sf"/>
</dbReference>
<accession>A0A7X0H4R5</accession>
<organism evidence="2 3">
    <name type="scientific">Algisphaera agarilytica</name>
    <dbReference type="NCBI Taxonomy" id="1385975"/>
    <lineage>
        <taxon>Bacteria</taxon>
        <taxon>Pseudomonadati</taxon>
        <taxon>Planctomycetota</taxon>
        <taxon>Phycisphaerae</taxon>
        <taxon>Phycisphaerales</taxon>
        <taxon>Phycisphaeraceae</taxon>
        <taxon>Algisphaera</taxon>
    </lineage>
</organism>
<evidence type="ECO:0000313" key="3">
    <source>
        <dbReference type="Proteomes" id="UP000541810"/>
    </source>
</evidence>
<comment type="caution">
    <text evidence="2">The sequence shown here is derived from an EMBL/GenBank/DDBJ whole genome shotgun (WGS) entry which is preliminary data.</text>
</comment>
<dbReference type="EMBL" id="JACHGY010000001">
    <property type="protein sequence ID" value="MBB6429229.1"/>
    <property type="molecule type" value="Genomic_DNA"/>
</dbReference>
<feature type="signal peptide" evidence="1">
    <location>
        <begin position="1"/>
        <end position="22"/>
    </location>
</feature>
<proteinExistence type="predicted"/>
<evidence type="ECO:0000313" key="2">
    <source>
        <dbReference type="EMBL" id="MBB6429229.1"/>
    </source>
</evidence>
<name>A0A7X0H4R5_9BACT</name>
<dbReference type="RefSeq" id="WP_184676815.1">
    <property type="nucleotide sequence ID" value="NZ_JACHGY010000001.1"/>
</dbReference>
<feature type="chain" id="PRO_5031272631" description="PEP-CTERM protein-sorting domain-containing protein" evidence="1">
    <location>
        <begin position="23"/>
        <end position="306"/>
    </location>
</feature>
<dbReference type="GO" id="GO:0016788">
    <property type="term" value="F:hydrolase activity, acting on ester bonds"/>
    <property type="evidence" value="ECO:0007669"/>
    <property type="project" value="UniProtKB-ARBA"/>
</dbReference>
<dbReference type="AlphaFoldDB" id="A0A7X0H4R5"/>
<keyword evidence="1" id="KW-0732">Signal</keyword>
<reference evidence="2 3" key="1">
    <citation type="submission" date="2020-08" db="EMBL/GenBank/DDBJ databases">
        <title>Genomic Encyclopedia of Type Strains, Phase IV (KMG-IV): sequencing the most valuable type-strain genomes for metagenomic binning, comparative biology and taxonomic classification.</title>
        <authorList>
            <person name="Goeker M."/>
        </authorList>
    </citation>
    <scope>NUCLEOTIDE SEQUENCE [LARGE SCALE GENOMIC DNA]</scope>
    <source>
        <strain evidence="2 3">DSM 103725</strain>
    </source>
</reference>